<reference evidence="2 3" key="1">
    <citation type="submission" date="2017-09" db="EMBL/GenBank/DDBJ databases">
        <title>WGS assembly of Aquilegia coerulea Goldsmith.</title>
        <authorList>
            <person name="Hodges S."/>
            <person name="Kramer E."/>
            <person name="Nordborg M."/>
            <person name="Tomkins J."/>
            <person name="Borevitz J."/>
            <person name="Derieg N."/>
            <person name="Yan J."/>
            <person name="Mihaltcheva S."/>
            <person name="Hayes R.D."/>
            <person name="Rokhsar D."/>
        </authorList>
    </citation>
    <scope>NUCLEOTIDE SEQUENCE [LARGE SCALE GENOMIC DNA]</scope>
    <source>
        <strain evidence="3">cv. Goldsmith</strain>
    </source>
</reference>
<evidence type="ECO:0000313" key="2">
    <source>
        <dbReference type="EMBL" id="PIA43357.1"/>
    </source>
</evidence>
<evidence type="ECO:0000313" key="3">
    <source>
        <dbReference type="Proteomes" id="UP000230069"/>
    </source>
</evidence>
<dbReference type="AlphaFoldDB" id="A0A2G5DJD9"/>
<dbReference type="Proteomes" id="UP000230069">
    <property type="component" value="Unassembled WGS sequence"/>
</dbReference>
<proteinExistence type="predicted"/>
<dbReference type="GO" id="GO:0005634">
    <property type="term" value="C:nucleus"/>
    <property type="evidence" value="ECO:0007669"/>
    <property type="project" value="TreeGrafter"/>
</dbReference>
<organism evidence="2 3">
    <name type="scientific">Aquilegia coerulea</name>
    <name type="common">Rocky mountain columbine</name>
    <dbReference type="NCBI Taxonomy" id="218851"/>
    <lineage>
        <taxon>Eukaryota</taxon>
        <taxon>Viridiplantae</taxon>
        <taxon>Streptophyta</taxon>
        <taxon>Embryophyta</taxon>
        <taxon>Tracheophyta</taxon>
        <taxon>Spermatophyta</taxon>
        <taxon>Magnoliopsida</taxon>
        <taxon>Ranunculales</taxon>
        <taxon>Ranunculaceae</taxon>
        <taxon>Thalictroideae</taxon>
        <taxon>Aquilegia</taxon>
    </lineage>
</organism>
<dbReference type="STRING" id="218851.A0A2G5DJD9"/>
<name>A0A2G5DJD9_AQUCA</name>
<dbReference type="PANTHER" id="PTHR46622:SF1">
    <property type="entry name" value="DNA-DEPENDENT METALLOPROTEASE WSS1"/>
    <property type="match status" value="1"/>
</dbReference>
<dbReference type="InterPro" id="IPR013536">
    <property type="entry name" value="WLM_dom"/>
</dbReference>
<dbReference type="InParanoid" id="A0A2G5DJD9"/>
<dbReference type="PROSITE" id="PS51397">
    <property type="entry name" value="WLM"/>
    <property type="match status" value="1"/>
</dbReference>
<feature type="domain" description="WLM" evidence="1">
    <location>
        <begin position="1"/>
        <end position="141"/>
    </location>
</feature>
<keyword evidence="3" id="KW-1185">Reference proteome</keyword>
<dbReference type="GO" id="GO:0006281">
    <property type="term" value="P:DNA repair"/>
    <property type="evidence" value="ECO:0007669"/>
    <property type="project" value="TreeGrafter"/>
</dbReference>
<evidence type="ECO:0000259" key="1">
    <source>
        <dbReference type="PROSITE" id="PS51397"/>
    </source>
</evidence>
<dbReference type="InterPro" id="IPR053000">
    <property type="entry name" value="WSS1-like_metalloprotease"/>
</dbReference>
<dbReference type="GO" id="GO:0008237">
    <property type="term" value="F:metallopeptidase activity"/>
    <property type="evidence" value="ECO:0007669"/>
    <property type="project" value="TreeGrafter"/>
</dbReference>
<sequence>MNTGDLNKVFEIKPLKKPGEDEARKILDKIAKQVQPIMKKRKWRVKLLSEFGPSNPSLLGLNVGGGVEVKLRLRRSNRDWDFIHYDELWDDLRKECEELMSKGITGTGEGFDCPGKRLGGFTRQPPLPLLKPARSGLTSIL</sequence>
<gene>
    <name evidence="2" type="ORF">AQUCO_01900024v1</name>
</gene>
<dbReference type="EMBL" id="KZ305036">
    <property type="protein sequence ID" value="PIA43357.1"/>
    <property type="molecule type" value="Genomic_DNA"/>
</dbReference>
<dbReference type="Pfam" id="PF08325">
    <property type="entry name" value="WLM"/>
    <property type="match status" value="1"/>
</dbReference>
<dbReference type="OrthoDB" id="261960at2759"/>
<protein>
    <recommendedName>
        <fullName evidence="1">WLM domain-containing protein</fullName>
    </recommendedName>
</protein>
<accession>A0A2G5DJD9</accession>
<dbReference type="PANTHER" id="PTHR46622">
    <property type="entry name" value="DNA-DEPENDENT METALLOPROTEASE WSS1"/>
    <property type="match status" value="1"/>
</dbReference>